<name>A0A7S1UXI6_9STRA</name>
<reference evidence="1" key="1">
    <citation type="submission" date="2021-01" db="EMBL/GenBank/DDBJ databases">
        <authorList>
            <person name="Corre E."/>
            <person name="Pelletier E."/>
            <person name="Niang G."/>
            <person name="Scheremetjew M."/>
            <person name="Finn R."/>
            <person name="Kale V."/>
            <person name="Holt S."/>
            <person name="Cochrane G."/>
            <person name="Meng A."/>
            <person name="Brown T."/>
            <person name="Cohen L."/>
        </authorList>
    </citation>
    <scope>NUCLEOTIDE SEQUENCE</scope>
    <source>
        <strain evidence="1">CCMP 410</strain>
    </source>
</reference>
<dbReference type="EMBL" id="HBGK01020281">
    <property type="protein sequence ID" value="CAD9281406.1"/>
    <property type="molecule type" value="Transcribed_RNA"/>
</dbReference>
<protein>
    <submittedName>
        <fullName evidence="1">Uncharacterized protein</fullName>
    </submittedName>
</protein>
<dbReference type="AlphaFoldDB" id="A0A7S1UXI6"/>
<organism evidence="1">
    <name type="scientific">Grammatophora oceanica</name>
    <dbReference type="NCBI Taxonomy" id="210454"/>
    <lineage>
        <taxon>Eukaryota</taxon>
        <taxon>Sar</taxon>
        <taxon>Stramenopiles</taxon>
        <taxon>Ochrophyta</taxon>
        <taxon>Bacillariophyta</taxon>
        <taxon>Fragilariophyceae</taxon>
        <taxon>Fragilariophycidae</taxon>
        <taxon>Rhabdonematales</taxon>
        <taxon>Grammatophoraceae</taxon>
        <taxon>Grammatophora</taxon>
    </lineage>
</organism>
<proteinExistence type="predicted"/>
<sequence length="139" mass="15627">MIGSVTKPLHEQQVDRLLEVRRWSEANCRDAVKFFLNFDTNIATQSEYGLGLDGWRGSVDCLNEPRFDSNDVVLPRDDSNEGRLRLLLLLLPPFSSNNSSTAAERRLHSISVTSLDCSSTRGTLHQLNRVPGRWTISGL</sequence>
<accession>A0A7S1UXI6</accession>
<evidence type="ECO:0000313" key="1">
    <source>
        <dbReference type="EMBL" id="CAD9281406.1"/>
    </source>
</evidence>
<gene>
    <name evidence="1" type="ORF">GOCE00092_LOCUS10316</name>
</gene>